<evidence type="ECO:0000256" key="1">
    <source>
        <dbReference type="SAM" id="MobiDB-lite"/>
    </source>
</evidence>
<protein>
    <submittedName>
        <fullName evidence="2">Uncharacterized protein</fullName>
    </submittedName>
</protein>
<keyword evidence="3" id="KW-1185">Reference proteome</keyword>
<feature type="region of interest" description="Disordered" evidence="1">
    <location>
        <begin position="37"/>
        <end position="63"/>
    </location>
</feature>
<comment type="caution">
    <text evidence="2">The sequence shown here is derived from an EMBL/GenBank/DDBJ whole genome shotgun (WGS) entry which is preliminary data.</text>
</comment>
<dbReference type="AlphaFoldDB" id="A0A834IL88"/>
<organism evidence="2 3">
    <name type="scientific">Rhynchophorus ferrugineus</name>
    <name type="common">Red palm weevil</name>
    <name type="synonym">Curculio ferrugineus</name>
    <dbReference type="NCBI Taxonomy" id="354439"/>
    <lineage>
        <taxon>Eukaryota</taxon>
        <taxon>Metazoa</taxon>
        <taxon>Ecdysozoa</taxon>
        <taxon>Arthropoda</taxon>
        <taxon>Hexapoda</taxon>
        <taxon>Insecta</taxon>
        <taxon>Pterygota</taxon>
        <taxon>Neoptera</taxon>
        <taxon>Endopterygota</taxon>
        <taxon>Coleoptera</taxon>
        <taxon>Polyphaga</taxon>
        <taxon>Cucujiformia</taxon>
        <taxon>Curculionidae</taxon>
        <taxon>Dryophthorinae</taxon>
        <taxon>Rhynchophorus</taxon>
    </lineage>
</organism>
<name>A0A834IL88_RHYFE</name>
<evidence type="ECO:0000313" key="2">
    <source>
        <dbReference type="EMBL" id="KAF7281436.1"/>
    </source>
</evidence>
<sequence length="94" mass="10220">MPWDKGASALVPLAPPFSFVQLARAAVDTVVSRSVSLHPAASEKDGHTTGSITVGSTRDTAHHQRAEMHILTREKRTHTPLLRGFNYPTILSYG</sequence>
<reference evidence="2" key="1">
    <citation type="submission" date="2020-08" db="EMBL/GenBank/DDBJ databases">
        <title>Genome sequencing and assembly of the red palm weevil Rhynchophorus ferrugineus.</title>
        <authorList>
            <person name="Dias G.B."/>
            <person name="Bergman C.M."/>
            <person name="Manee M."/>
        </authorList>
    </citation>
    <scope>NUCLEOTIDE SEQUENCE</scope>
    <source>
        <strain evidence="2">AA-2017</strain>
        <tissue evidence="2">Whole larva</tissue>
    </source>
</reference>
<accession>A0A834IL88</accession>
<gene>
    <name evidence="2" type="ORF">GWI33_004762</name>
</gene>
<dbReference type="EMBL" id="JAACXV010000241">
    <property type="protein sequence ID" value="KAF7281436.1"/>
    <property type="molecule type" value="Genomic_DNA"/>
</dbReference>
<evidence type="ECO:0000313" key="3">
    <source>
        <dbReference type="Proteomes" id="UP000625711"/>
    </source>
</evidence>
<dbReference type="Proteomes" id="UP000625711">
    <property type="component" value="Unassembled WGS sequence"/>
</dbReference>
<proteinExistence type="predicted"/>
<feature type="compositionally biased region" description="Polar residues" evidence="1">
    <location>
        <begin position="48"/>
        <end position="58"/>
    </location>
</feature>